<sequence>MGIYFNPSNDSFRKDRNYKIYVDKTELLNYTNEWLGTPRNCIAVSHARRFGKSHAAGMIDAYYSLGCDSTDIFAGTRIETYSDYKKYMNKYNVIHVDVSTFWDSYKDNLIEKIQEYIYKDFRREFGDKLNYEDSLSYNLMVIYKDTGIPFVIIVDEWDCVIRNSKEVELVHKYLQFLHSLFKSEESKSFLALAYITGILPIKKIKDESALNNFTEFTMIDSYPITRFFGFTEDEVKQLCEQFQLDMDNTKAWYNGYLINGLHMYNPNSVSMAIERHRFDSYWKNTSSFASINTFITMNYDGLKDDIMTMLSDGMVYVNTDTFQNDFVSISSKDEALTALIHLGYLGYNIDEKNAFVPNFEVKKAYQAALCTSGWSKVADSISRCDELLQATINGDSEKVAELIEKAHDAYTSILKYNDENSLSCVLSMAYFTAPAYYNVVREMPAGKGFADFVFIPRLNAGERPAMIIELKYNQSAYSAIRQIKEKRYHGVLKEYSGKVLLVGINYNMDGKNKKHHSCIIEQLV</sequence>
<organism evidence="2 4">
    <name type="scientific">Agathobacter rectalis</name>
    <dbReference type="NCBI Taxonomy" id="39491"/>
    <lineage>
        <taxon>Bacteria</taxon>
        <taxon>Bacillati</taxon>
        <taxon>Bacillota</taxon>
        <taxon>Clostridia</taxon>
        <taxon>Lachnospirales</taxon>
        <taxon>Lachnospiraceae</taxon>
        <taxon>Agathobacter</taxon>
    </lineage>
</organism>
<protein>
    <recommendedName>
        <fullName evidence="1">AAA-ATPase-like domain-containing protein</fullName>
    </recommendedName>
</protein>
<evidence type="ECO:0000313" key="2">
    <source>
        <dbReference type="EMBL" id="RGR54144.1"/>
    </source>
</evidence>
<dbReference type="RefSeq" id="WP_118004063.1">
    <property type="nucleotide sequence ID" value="NZ_QRUJ01000009.1"/>
</dbReference>
<evidence type="ECO:0000259" key="1">
    <source>
        <dbReference type="Pfam" id="PF09820"/>
    </source>
</evidence>
<dbReference type="EMBL" id="QRUJ01000009">
    <property type="protein sequence ID" value="RGR54144.1"/>
    <property type="molecule type" value="Genomic_DNA"/>
</dbReference>
<dbReference type="InterPro" id="IPR027417">
    <property type="entry name" value="P-loop_NTPase"/>
</dbReference>
<dbReference type="InterPro" id="IPR018631">
    <property type="entry name" value="AAA-ATPase-like_dom"/>
</dbReference>
<gene>
    <name evidence="3" type="ORF">DWX06_06705</name>
    <name evidence="2" type="ORF">DWY38_09790</name>
</gene>
<evidence type="ECO:0000313" key="3">
    <source>
        <dbReference type="EMBL" id="RGT81953.1"/>
    </source>
</evidence>
<proteinExistence type="predicted"/>
<dbReference type="PANTHER" id="PTHR34825">
    <property type="entry name" value="CONSERVED PROTEIN, WITH A WEAK D-GALACTARATE DEHYDRATASE/ALTRONATE HYDROLASE DOMAIN"/>
    <property type="match status" value="1"/>
</dbReference>
<name>A0A395UXD0_9FIRM</name>
<dbReference type="PANTHER" id="PTHR34825:SF1">
    <property type="entry name" value="AAA-ATPASE-LIKE DOMAIN-CONTAINING PROTEIN"/>
    <property type="match status" value="1"/>
</dbReference>
<feature type="domain" description="AAA-ATPase-like" evidence="1">
    <location>
        <begin position="19"/>
        <end position="203"/>
    </location>
</feature>
<reference evidence="4 5" key="1">
    <citation type="submission" date="2018-08" db="EMBL/GenBank/DDBJ databases">
        <title>A genome reference for cultivated species of the human gut microbiota.</title>
        <authorList>
            <person name="Zou Y."/>
            <person name="Xue W."/>
            <person name="Luo G."/>
        </authorList>
    </citation>
    <scope>NUCLEOTIDE SEQUENCE [LARGE SCALE GENOMIC DNA]</scope>
    <source>
        <strain evidence="3 5">AF18-16LB</strain>
        <strain evidence="2 4">AF25-15</strain>
    </source>
</reference>
<evidence type="ECO:0000313" key="4">
    <source>
        <dbReference type="Proteomes" id="UP000266066"/>
    </source>
</evidence>
<dbReference type="SUPFAM" id="SSF52540">
    <property type="entry name" value="P-loop containing nucleoside triphosphate hydrolases"/>
    <property type="match status" value="1"/>
</dbReference>
<dbReference type="Proteomes" id="UP000284296">
    <property type="component" value="Unassembled WGS sequence"/>
</dbReference>
<dbReference type="Proteomes" id="UP000266066">
    <property type="component" value="Unassembled WGS sequence"/>
</dbReference>
<dbReference type="EMBL" id="QRXG01000008">
    <property type="protein sequence ID" value="RGT81953.1"/>
    <property type="molecule type" value="Genomic_DNA"/>
</dbReference>
<dbReference type="Pfam" id="PF08011">
    <property type="entry name" value="PDDEXK_9"/>
    <property type="match status" value="1"/>
</dbReference>
<evidence type="ECO:0000313" key="5">
    <source>
        <dbReference type="Proteomes" id="UP000284296"/>
    </source>
</evidence>
<dbReference type="InterPro" id="IPR012547">
    <property type="entry name" value="PDDEXK_9"/>
</dbReference>
<dbReference type="Pfam" id="PF09820">
    <property type="entry name" value="AAA-ATPase_like"/>
    <property type="match status" value="1"/>
</dbReference>
<dbReference type="AlphaFoldDB" id="A0A395UXD0"/>
<accession>A0A395UXD0</accession>
<comment type="caution">
    <text evidence="2">The sequence shown here is derived from an EMBL/GenBank/DDBJ whole genome shotgun (WGS) entry which is preliminary data.</text>
</comment>